<evidence type="ECO:0000313" key="2">
    <source>
        <dbReference type="EMBL" id="GFP25977.1"/>
    </source>
</evidence>
<name>A0A6V8P0I6_9ACTN</name>
<dbReference type="AlphaFoldDB" id="A0A6V8P0I6"/>
<evidence type="ECO:0000256" key="1">
    <source>
        <dbReference type="SAM" id="MobiDB-lite"/>
    </source>
</evidence>
<organism evidence="2 3">
    <name type="scientific">Candidatus Hakubella thermalkaliphila</name>
    <dbReference type="NCBI Taxonomy" id="2754717"/>
    <lineage>
        <taxon>Bacteria</taxon>
        <taxon>Bacillati</taxon>
        <taxon>Actinomycetota</taxon>
        <taxon>Actinomycetota incertae sedis</taxon>
        <taxon>Candidatus Hakubellales</taxon>
        <taxon>Candidatus Hakubellaceae</taxon>
        <taxon>Candidatus Hakubella</taxon>
    </lineage>
</organism>
<dbReference type="EMBL" id="BLRX01000292">
    <property type="protein sequence ID" value="GFP25977.1"/>
    <property type="molecule type" value="Genomic_DNA"/>
</dbReference>
<proteinExistence type="predicted"/>
<accession>A0A6V8P0I6</accession>
<gene>
    <name evidence="2" type="ORF">HKBW3S25_01463</name>
</gene>
<evidence type="ECO:0000313" key="3">
    <source>
        <dbReference type="Proteomes" id="UP000543224"/>
    </source>
</evidence>
<sequence length="153" mass="17845">GVVRPLRHGKQTQRENESVNKLSEENPSVSAYFDEVKYLLITEPSIGSFDILREVVKEKEGLIRIRAMLSNKGILEIFEYVTIDREKPVVNTYSFHWQDGRGNLLSRWDNAPHHKEVTRFPHHRHLENGVVSSKQVTLREVLEIIQEEISQQM</sequence>
<dbReference type="InterPro" id="IPR045397">
    <property type="entry name" value="TumE-like"/>
</dbReference>
<feature type="region of interest" description="Disordered" evidence="1">
    <location>
        <begin position="1"/>
        <end position="23"/>
    </location>
</feature>
<dbReference type="Proteomes" id="UP000543224">
    <property type="component" value="Unassembled WGS sequence"/>
</dbReference>
<feature type="compositionally biased region" description="Basic and acidic residues" evidence="1">
    <location>
        <begin position="12"/>
        <end position="23"/>
    </location>
</feature>
<comment type="caution">
    <text evidence="2">The sequence shown here is derived from an EMBL/GenBank/DDBJ whole genome shotgun (WGS) entry which is preliminary data.</text>
</comment>
<feature type="compositionally biased region" description="Basic residues" evidence="1">
    <location>
        <begin position="1"/>
        <end position="11"/>
    </location>
</feature>
<reference evidence="2 3" key="1">
    <citation type="journal article" date="2020" name="Front. Microbiol.">
        <title>Single-cell genomics of novel Actinobacteria with the Wood-Ljungdahl pathway discovered in a serpentinizing system.</title>
        <authorList>
            <person name="Merino N."/>
            <person name="Kawai M."/>
            <person name="Boyd E.S."/>
            <person name="Colman D.R."/>
            <person name="McGlynn S.E."/>
            <person name="Nealson K.H."/>
            <person name="Kurokawa K."/>
            <person name="Hongoh Y."/>
        </authorList>
    </citation>
    <scope>NUCLEOTIDE SEQUENCE [LARGE SCALE GENOMIC DNA]</scope>
    <source>
        <strain evidence="2 3">S25</strain>
    </source>
</reference>
<dbReference type="Pfam" id="PF20126">
    <property type="entry name" value="TumE"/>
    <property type="match status" value="1"/>
</dbReference>
<feature type="non-terminal residue" evidence="2">
    <location>
        <position position="1"/>
    </location>
</feature>
<protein>
    <submittedName>
        <fullName evidence="2">Uncharacterized protein</fullName>
    </submittedName>
</protein>